<dbReference type="OrthoDB" id="5453478at2"/>
<proteinExistence type="predicted"/>
<evidence type="ECO:0000313" key="2">
    <source>
        <dbReference type="Proteomes" id="UP000219215"/>
    </source>
</evidence>
<reference evidence="2" key="1">
    <citation type="submission" date="2017-09" db="EMBL/GenBank/DDBJ databases">
        <authorList>
            <person name="Regsiter A."/>
            <person name="William W."/>
        </authorList>
    </citation>
    <scope>NUCLEOTIDE SEQUENCE [LARGE SCALE GENOMIC DNA]</scope>
    <source>
        <strain evidence="2">500-1</strain>
    </source>
</reference>
<dbReference type="RefSeq" id="WP_097011067.1">
    <property type="nucleotide sequence ID" value="NZ_LT907975.1"/>
</dbReference>
<keyword evidence="2" id="KW-1185">Reference proteome</keyword>
<sequence>MMQIVAGIDALDIPALIAESNRKILLHAAVYGPFAQSAPHCEAFAKALRKNDFERLDIIALQDDQPWVPSFFQALRPQSTPDEQLKTINASLRFIEDLEEAYPERVHLYPLRTFPCQPILVIDDTVIFGQYAHCSTHAAHGAWGMIKTDVRKLFDWAEANDIPSSATNEEIAAYRLIAECRHAMNGGRQ</sequence>
<evidence type="ECO:0000313" key="1">
    <source>
        <dbReference type="EMBL" id="SOB57891.1"/>
    </source>
</evidence>
<dbReference type="AlphaFoldDB" id="A0A2C8F7T1"/>
<dbReference type="Proteomes" id="UP000219215">
    <property type="component" value="Chromosome DPRO"/>
</dbReference>
<dbReference type="EMBL" id="LT907975">
    <property type="protein sequence ID" value="SOB57891.1"/>
    <property type="molecule type" value="Genomic_DNA"/>
</dbReference>
<protein>
    <submittedName>
        <fullName evidence="1">Uncharacterized protein</fullName>
    </submittedName>
</protein>
<name>A0A2C8F7T1_9BACT</name>
<gene>
    <name evidence="1" type="ORF">DPRO_1004</name>
</gene>
<organism evidence="1 2">
    <name type="scientific">Pseudodesulfovibrio profundus</name>
    <dbReference type="NCBI Taxonomy" id="57320"/>
    <lineage>
        <taxon>Bacteria</taxon>
        <taxon>Pseudomonadati</taxon>
        <taxon>Thermodesulfobacteriota</taxon>
        <taxon>Desulfovibrionia</taxon>
        <taxon>Desulfovibrionales</taxon>
        <taxon>Desulfovibrionaceae</taxon>
    </lineage>
</organism>
<accession>A0A2C8F7T1</accession>
<dbReference type="KEGG" id="pprf:DPRO_1004"/>